<dbReference type="GO" id="GO:0003743">
    <property type="term" value="F:translation initiation factor activity"/>
    <property type="evidence" value="ECO:0007669"/>
    <property type="project" value="UniProtKB-KW"/>
</dbReference>
<dbReference type="EMBL" id="MU857658">
    <property type="protein sequence ID" value="KAK4247224.1"/>
    <property type="molecule type" value="Genomic_DNA"/>
</dbReference>
<feature type="compositionally biased region" description="Basic and acidic residues" evidence="1">
    <location>
        <begin position="329"/>
        <end position="340"/>
    </location>
</feature>
<feature type="region of interest" description="Disordered" evidence="1">
    <location>
        <begin position="460"/>
        <end position="527"/>
    </location>
</feature>
<feature type="region of interest" description="Disordered" evidence="1">
    <location>
        <begin position="1"/>
        <end position="60"/>
    </location>
</feature>
<dbReference type="Proteomes" id="UP001303647">
    <property type="component" value="Unassembled WGS sequence"/>
</dbReference>
<feature type="compositionally biased region" description="Polar residues" evidence="1">
    <location>
        <begin position="1"/>
        <end position="23"/>
    </location>
</feature>
<feature type="region of interest" description="Disordered" evidence="1">
    <location>
        <begin position="190"/>
        <end position="238"/>
    </location>
</feature>
<dbReference type="SMART" id="SM00355">
    <property type="entry name" value="ZnF_C2H2"/>
    <property type="match status" value="2"/>
</dbReference>
<proteinExistence type="predicted"/>
<dbReference type="InterPro" id="IPR013087">
    <property type="entry name" value="Znf_C2H2_type"/>
</dbReference>
<feature type="region of interest" description="Disordered" evidence="1">
    <location>
        <begin position="284"/>
        <end position="403"/>
    </location>
</feature>
<feature type="domain" description="C2H2-type" evidence="2">
    <location>
        <begin position="526"/>
        <end position="554"/>
    </location>
</feature>
<sequence>MSQSTQLQVQQNSAPELTSSNPSWEGGKDDDAPSTASLDSDDLHETRPNRWRGHPSTWKDWTESDRRTWAALENVRRGDLSVHLFNAFALRRGFRVGPDVDLPEDGDAAGNSTAGWDIGKYWTAWPMKAAEVPDDGLLPRTADVNEPFTFRREQGPPFAGCNLEDEISAIILRCAKEKFRARGLQAQQTSGEHVVQSIEKTEATTEGETDASGMGDTTENNEHTHKLRRTPRRTRRAVSPTFTPVVSADDERSYKLLRPVTRQIMSKLDDTLMILHNQRMAGLSNMSRPSASDEDETDAEAVLEKPARVSPKPAPAPRNRRGRPKKVHVPLEGETEREMLVRLARQGKRKMPTFSSGSESERETNLRRSRSRSLGRGPRSMSVSSKASSRRSSDSSGTNKEKLMSRWGLRNWRDVLGAAALAGFSPTVIARTAQRCSTLFKEDITIHTMHEQCATSRTDGIETAQYVPGGTLPTSSDEDEAKQELAQLRTISRQSSVKPPASSSPEPESDRRGRPRSSSRAPAFTLLCPHPECPRAVEPFPKKSNLQRHIKMVHGKNQPDLTSTGPTEAETAPTRRSRSGTPGIAHLCPYANCPRAIEGFTKRTNLARHLQTVHGKQAAPLTDDEEDSADEMDGGVHVDRFLQPIKIRRGWRGDDTQRRPPRSRKKARAGSEELDSFL</sequence>
<name>A0AAN7CRZ1_9PEZI</name>
<evidence type="ECO:0000256" key="1">
    <source>
        <dbReference type="SAM" id="MobiDB-lite"/>
    </source>
</evidence>
<dbReference type="Gene3D" id="3.30.160.60">
    <property type="entry name" value="Classic Zinc Finger"/>
    <property type="match status" value="1"/>
</dbReference>
<evidence type="ECO:0000313" key="4">
    <source>
        <dbReference type="Proteomes" id="UP001303647"/>
    </source>
</evidence>
<keyword evidence="4" id="KW-1185">Reference proteome</keyword>
<dbReference type="InterPro" id="IPR019622">
    <property type="entry name" value="Rrn9_dom"/>
</dbReference>
<feature type="domain" description="C2H2-type" evidence="2">
    <location>
        <begin position="586"/>
        <end position="614"/>
    </location>
</feature>
<dbReference type="AlphaFoldDB" id="A0AAN7CRZ1"/>
<feature type="compositionally biased region" description="Acidic residues" evidence="1">
    <location>
        <begin position="292"/>
        <end position="301"/>
    </location>
</feature>
<evidence type="ECO:0000259" key="2">
    <source>
        <dbReference type="SMART" id="SM00355"/>
    </source>
</evidence>
<evidence type="ECO:0000313" key="3">
    <source>
        <dbReference type="EMBL" id="KAK4247224.1"/>
    </source>
</evidence>
<gene>
    <name evidence="3" type="ORF">C7999DRAFT_14733</name>
</gene>
<keyword evidence="3" id="KW-0648">Protein biosynthesis</keyword>
<accession>A0AAN7CRZ1</accession>
<dbReference type="Pfam" id="PF10680">
    <property type="entry name" value="RRN9"/>
    <property type="match status" value="1"/>
</dbReference>
<reference evidence="3" key="2">
    <citation type="submission" date="2023-05" db="EMBL/GenBank/DDBJ databases">
        <authorList>
            <consortium name="Lawrence Berkeley National Laboratory"/>
            <person name="Steindorff A."/>
            <person name="Hensen N."/>
            <person name="Bonometti L."/>
            <person name="Westerberg I."/>
            <person name="Brannstrom I.O."/>
            <person name="Guillou S."/>
            <person name="Cros-Aarteil S."/>
            <person name="Calhoun S."/>
            <person name="Haridas S."/>
            <person name="Kuo A."/>
            <person name="Mondo S."/>
            <person name="Pangilinan J."/>
            <person name="Riley R."/>
            <person name="Labutti K."/>
            <person name="Andreopoulos B."/>
            <person name="Lipzen A."/>
            <person name="Chen C."/>
            <person name="Yanf M."/>
            <person name="Daum C."/>
            <person name="Ng V."/>
            <person name="Clum A."/>
            <person name="Ohm R."/>
            <person name="Martin F."/>
            <person name="Silar P."/>
            <person name="Natvig D."/>
            <person name="Lalanne C."/>
            <person name="Gautier V."/>
            <person name="Ament-Velasquez S.L."/>
            <person name="Kruys A."/>
            <person name="Hutchinson M.I."/>
            <person name="Powell A.J."/>
            <person name="Barry K."/>
            <person name="Miller A.N."/>
            <person name="Grigoriev I.V."/>
            <person name="Debuchy R."/>
            <person name="Gladieux P."/>
            <person name="Thoren M.H."/>
            <person name="Johannesson H."/>
        </authorList>
    </citation>
    <scope>NUCLEOTIDE SEQUENCE</scope>
    <source>
        <strain evidence="3">CBS 359.72</strain>
    </source>
</reference>
<feature type="compositionally biased region" description="Basic residues" evidence="1">
    <location>
        <begin position="659"/>
        <end position="668"/>
    </location>
</feature>
<feature type="compositionally biased region" description="Acidic residues" evidence="1">
    <location>
        <begin position="622"/>
        <end position="633"/>
    </location>
</feature>
<feature type="compositionally biased region" description="Low complexity" evidence="1">
    <location>
        <begin position="374"/>
        <end position="387"/>
    </location>
</feature>
<organism evidence="3 4">
    <name type="scientific">Corynascus novoguineensis</name>
    <dbReference type="NCBI Taxonomy" id="1126955"/>
    <lineage>
        <taxon>Eukaryota</taxon>
        <taxon>Fungi</taxon>
        <taxon>Dikarya</taxon>
        <taxon>Ascomycota</taxon>
        <taxon>Pezizomycotina</taxon>
        <taxon>Sordariomycetes</taxon>
        <taxon>Sordariomycetidae</taxon>
        <taxon>Sordariales</taxon>
        <taxon>Chaetomiaceae</taxon>
        <taxon>Corynascus</taxon>
    </lineage>
</organism>
<feature type="region of interest" description="Disordered" evidence="1">
    <location>
        <begin position="554"/>
        <end position="583"/>
    </location>
</feature>
<feature type="compositionally biased region" description="Basic residues" evidence="1">
    <location>
        <begin position="225"/>
        <end position="236"/>
    </location>
</feature>
<feature type="compositionally biased region" description="Basic residues" evidence="1">
    <location>
        <begin position="318"/>
        <end position="328"/>
    </location>
</feature>
<reference evidence="3" key="1">
    <citation type="journal article" date="2023" name="Mol. Phylogenet. Evol.">
        <title>Genome-scale phylogeny and comparative genomics of the fungal order Sordariales.</title>
        <authorList>
            <person name="Hensen N."/>
            <person name="Bonometti L."/>
            <person name="Westerberg I."/>
            <person name="Brannstrom I.O."/>
            <person name="Guillou S."/>
            <person name="Cros-Aarteil S."/>
            <person name="Calhoun S."/>
            <person name="Haridas S."/>
            <person name="Kuo A."/>
            <person name="Mondo S."/>
            <person name="Pangilinan J."/>
            <person name="Riley R."/>
            <person name="LaButti K."/>
            <person name="Andreopoulos B."/>
            <person name="Lipzen A."/>
            <person name="Chen C."/>
            <person name="Yan M."/>
            <person name="Daum C."/>
            <person name="Ng V."/>
            <person name="Clum A."/>
            <person name="Steindorff A."/>
            <person name="Ohm R.A."/>
            <person name="Martin F."/>
            <person name="Silar P."/>
            <person name="Natvig D.O."/>
            <person name="Lalanne C."/>
            <person name="Gautier V."/>
            <person name="Ament-Velasquez S.L."/>
            <person name="Kruys A."/>
            <person name="Hutchinson M.I."/>
            <person name="Powell A.J."/>
            <person name="Barry K."/>
            <person name="Miller A.N."/>
            <person name="Grigoriev I.V."/>
            <person name="Debuchy R."/>
            <person name="Gladieux P."/>
            <person name="Hiltunen Thoren M."/>
            <person name="Johannesson H."/>
        </authorList>
    </citation>
    <scope>NUCLEOTIDE SEQUENCE</scope>
    <source>
        <strain evidence="3">CBS 359.72</strain>
    </source>
</reference>
<feature type="region of interest" description="Disordered" evidence="1">
    <location>
        <begin position="616"/>
        <end position="678"/>
    </location>
</feature>
<protein>
    <submittedName>
        <fullName evidence="3">RNA polymerase I-specific transcription initiation factor-domain-containing protein</fullName>
    </submittedName>
</protein>
<feature type="compositionally biased region" description="Low complexity" evidence="1">
    <location>
        <begin position="492"/>
        <end position="506"/>
    </location>
</feature>
<comment type="caution">
    <text evidence="3">The sequence shown here is derived from an EMBL/GenBank/DDBJ whole genome shotgun (WGS) entry which is preliminary data.</text>
</comment>
<keyword evidence="3" id="KW-0396">Initiation factor</keyword>